<protein>
    <submittedName>
        <fullName evidence="2">Uncharacterized protein</fullName>
    </submittedName>
</protein>
<feature type="compositionally biased region" description="Basic and acidic residues" evidence="1">
    <location>
        <begin position="846"/>
        <end position="857"/>
    </location>
</feature>
<feature type="compositionally biased region" description="Basic and acidic residues" evidence="1">
    <location>
        <begin position="1210"/>
        <end position="1224"/>
    </location>
</feature>
<dbReference type="Proteomes" id="UP000720189">
    <property type="component" value="Unassembled WGS sequence"/>
</dbReference>
<feature type="compositionally biased region" description="Polar residues" evidence="1">
    <location>
        <begin position="1191"/>
        <end position="1202"/>
    </location>
</feature>
<feature type="region of interest" description="Disordered" evidence="1">
    <location>
        <begin position="1079"/>
        <end position="1098"/>
    </location>
</feature>
<dbReference type="RefSeq" id="XP_046044887.1">
    <property type="nucleotide sequence ID" value="XM_046193719.1"/>
</dbReference>
<dbReference type="AlphaFoldDB" id="A0A9P9JSZ8"/>
<feature type="compositionally biased region" description="Basic and acidic residues" evidence="1">
    <location>
        <begin position="236"/>
        <end position="245"/>
    </location>
</feature>
<proteinExistence type="predicted"/>
<dbReference type="PANTHER" id="PTHR35391:SF7">
    <property type="entry name" value="C2H2-TYPE DOMAIN-CONTAINING PROTEIN"/>
    <property type="match status" value="1"/>
</dbReference>
<gene>
    <name evidence="2" type="ORF">BKA55DRAFT_578510</name>
</gene>
<sequence>MMAEPVDGAEQKGPKISASANECLESFQKCLFSAASIHPRELSMVEDQFARFSSWTNGIGVFAPDSASMDHRLRYAPAVKGVVIGLLESLNYRCQSLLKVLNSMIEPPGWEDVNQGFQKSLLDAASEISRLNKISNTIRRASKDTQALKASNFQIKDDEGNDVEDILREHFKHHICDRFPGLGEVLQERLARTMLLRRKRILYRRYRQESTTIKPQKTEAEKLVELPSAQQAISSEHSKTQESKPKGHSAVSKSALAAPSQVKSATTLALEKFQKAAASPSVASASKTVALGSHEALVFPPAPGFALKKRYERLKKQNDFTENGTKSPLEGFPEEELVGLIEITCPYCLYALPTQQFFDDRKWENHVVSDLDAYVCLFEDCDQPDILYNHSDEWLAHLQQHRRFWRCASHRDLDPFTSSAEYTAHMRDVHNSKLSDNQLRAMASRNSRKMPKLFPSCPLCGKDEAEVDGRLEDHLAGHLRSLALKSLPSYEDELPEEANNDNDSINIPRPQSRSTVLEMRQAEDEFPLDILCSDEFWSLWNPEVPQDAGVNFMGDAHTELDLSSHDIEQATLFFDTYSSRDHAESSEQDPILQSMLSQKMMGAYHQEPDNEISKQELWRRAVKSPFREKGTLKEMLAKMKTDLREEETLASALSTLADEEDPSDRNIYETEKPQTGEQIETNPIVEKKGIDSQQESISLEESGYLILSIKNIKCSNFFLMQIGSPDQLVCDVSYGGEVSQVAFRAEEQVWDKPIILHVPYDIPKSLTVSLSSVSMTNRRAPHMALNGPFGTTEINVRHIISTKYTYSDVRRILRRETESLVNFRTTAEISFDLSWQLTDPRISSKKTQDSDHSDLSKLSEPLSFSPNIQDEASEGHKAPSVGEPPASSVKADPEVLTRLGDLKDKGRVNYSAPTPQHNSSRAAGFEVDNEGSSRRYSGYDGTGYQINGSIISYDECQRREGEQPEEYVSVSDPLTVTEMPKESLKSFDEMFLDQDYSSSRVRFKVEDDSIKETPTRKTSRNIEKDAYNGWFFKGDKWRPEQLPGADGQQEEGLKFQMNDANAPMTAGSRFSVLAQGNEEEGKLAEATEVVERSSNQIRRGIQVLNDAFEASEDEPSAGKRPDAIMDTDKPVFMDPSQSPLRGRVEIENERPRRRGKSPQMESEDEEAQRQRIRERVGSPRIATVGKKSGRKSQSSPPRSGTNRDAPGWFKDYRKLSQRRVEQFHTQDSASRLEMPLPSAPPVSARQKEKPESNPLPRKKKGDTKRDRKEWVSD</sequence>
<feature type="region of interest" description="Disordered" evidence="1">
    <location>
        <begin position="841"/>
        <end position="940"/>
    </location>
</feature>
<evidence type="ECO:0000313" key="2">
    <source>
        <dbReference type="EMBL" id="KAH7236757.1"/>
    </source>
</evidence>
<feature type="compositionally biased region" description="Basic and acidic residues" evidence="1">
    <location>
        <begin position="1079"/>
        <end position="1091"/>
    </location>
</feature>
<comment type="caution">
    <text evidence="2">The sequence shown here is derived from an EMBL/GenBank/DDBJ whole genome shotgun (WGS) entry which is preliminary data.</text>
</comment>
<keyword evidence="3" id="KW-1185">Reference proteome</keyword>
<accession>A0A9P9JSZ8</accession>
<reference evidence="2" key="1">
    <citation type="journal article" date="2021" name="Nat. Commun.">
        <title>Genetic determinants of endophytism in the Arabidopsis root mycobiome.</title>
        <authorList>
            <person name="Mesny F."/>
            <person name="Miyauchi S."/>
            <person name="Thiergart T."/>
            <person name="Pickel B."/>
            <person name="Atanasova L."/>
            <person name="Karlsson M."/>
            <person name="Huettel B."/>
            <person name="Barry K.W."/>
            <person name="Haridas S."/>
            <person name="Chen C."/>
            <person name="Bauer D."/>
            <person name="Andreopoulos W."/>
            <person name="Pangilinan J."/>
            <person name="LaButti K."/>
            <person name="Riley R."/>
            <person name="Lipzen A."/>
            <person name="Clum A."/>
            <person name="Drula E."/>
            <person name="Henrissat B."/>
            <person name="Kohler A."/>
            <person name="Grigoriev I.V."/>
            <person name="Martin F.M."/>
            <person name="Hacquard S."/>
        </authorList>
    </citation>
    <scope>NUCLEOTIDE SEQUENCE</scope>
    <source>
        <strain evidence="2">MPI-CAGE-AT-0023</strain>
    </source>
</reference>
<feature type="compositionally biased region" description="Basic and acidic residues" evidence="1">
    <location>
        <begin position="1116"/>
        <end position="1131"/>
    </location>
</feature>
<feature type="compositionally biased region" description="Basic and acidic residues" evidence="1">
    <location>
        <begin position="1263"/>
        <end position="1273"/>
    </location>
</feature>
<dbReference type="EMBL" id="JAGMUX010000016">
    <property type="protein sequence ID" value="KAH7236757.1"/>
    <property type="molecule type" value="Genomic_DNA"/>
</dbReference>
<feature type="compositionally biased region" description="Basic and acidic residues" evidence="1">
    <location>
        <begin position="891"/>
        <end position="907"/>
    </location>
</feature>
<dbReference type="OrthoDB" id="20872at2759"/>
<feature type="compositionally biased region" description="Basic and acidic residues" evidence="1">
    <location>
        <begin position="1167"/>
        <end position="1177"/>
    </location>
</feature>
<evidence type="ECO:0000256" key="1">
    <source>
        <dbReference type="SAM" id="MobiDB-lite"/>
    </source>
</evidence>
<feature type="region of interest" description="Disordered" evidence="1">
    <location>
        <begin position="228"/>
        <end position="257"/>
    </location>
</feature>
<dbReference type="PANTHER" id="PTHR35391">
    <property type="entry name" value="C2H2-TYPE DOMAIN-CONTAINING PROTEIN-RELATED"/>
    <property type="match status" value="1"/>
</dbReference>
<dbReference type="GeneID" id="70223673"/>
<feature type="compositionally biased region" description="Polar residues" evidence="1">
    <location>
        <begin position="911"/>
        <end position="921"/>
    </location>
</feature>
<name>A0A9P9JSZ8_FUSRE</name>
<evidence type="ECO:0000313" key="3">
    <source>
        <dbReference type="Proteomes" id="UP000720189"/>
    </source>
</evidence>
<feature type="region of interest" description="Disordered" evidence="1">
    <location>
        <begin position="1106"/>
        <end position="1273"/>
    </location>
</feature>
<organism evidence="2 3">
    <name type="scientific">Fusarium redolens</name>
    <dbReference type="NCBI Taxonomy" id="48865"/>
    <lineage>
        <taxon>Eukaryota</taxon>
        <taxon>Fungi</taxon>
        <taxon>Dikarya</taxon>
        <taxon>Ascomycota</taxon>
        <taxon>Pezizomycotina</taxon>
        <taxon>Sordariomycetes</taxon>
        <taxon>Hypocreomycetidae</taxon>
        <taxon>Hypocreales</taxon>
        <taxon>Nectriaceae</taxon>
        <taxon>Fusarium</taxon>
        <taxon>Fusarium redolens species complex</taxon>
    </lineage>
</organism>